<dbReference type="Ensembl" id="ENSMMOT00000020875.1">
    <property type="protein sequence ID" value="ENSMMOP00000020534.1"/>
    <property type="gene ID" value="ENSMMOG00000015614.1"/>
</dbReference>
<evidence type="ECO:0000256" key="9">
    <source>
        <dbReference type="RuleBase" id="RU363058"/>
    </source>
</evidence>
<evidence type="ECO:0000313" key="12">
    <source>
        <dbReference type="Proteomes" id="UP000261620"/>
    </source>
</evidence>
<dbReference type="Proteomes" id="UP000261620">
    <property type="component" value="Unplaced"/>
</dbReference>
<dbReference type="GO" id="GO:0016020">
    <property type="term" value="C:membrane"/>
    <property type="evidence" value="ECO:0007669"/>
    <property type="project" value="UniProtKB-SubCell"/>
</dbReference>
<keyword evidence="5 9" id="KW-0812">Transmembrane</keyword>
<feature type="transmembrane region" description="Helical" evidence="9">
    <location>
        <begin position="205"/>
        <end position="226"/>
    </location>
</feature>
<evidence type="ECO:0000256" key="8">
    <source>
        <dbReference type="ARBA" id="ARBA00023136"/>
    </source>
</evidence>
<dbReference type="AlphaFoldDB" id="A0A3Q3X5G8"/>
<dbReference type="GO" id="GO:0035435">
    <property type="term" value="P:phosphate ion transmembrane transport"/>
    <property type="evidence" value="ECO:0007669"/>
    <property type="project" value="TreeGrafter"/>
</dbReference>
<reference evidence="11" key="1">
    <citation type="submission" date="2025-08" db="UniProtKB">
        <authorList>
            <consortium name="Ensembl"/>
        </authorList>
    </citation>
    <scope>IDENTIFICATION</scope>
</reference>
<evidence type="ECO:0000256" key="3">
    <source>
        <dbReference type="ARBA" id="ARBA00022448"/>
    </source>
</evidence>
<evidence type="ECO:0000256" key="7">
    <source>
        <dbReference type="ARBA" id="ARBA00022989"/>
    </source>
</evidence>
<dbReference type="OMA" id="WRQIAFI"/>
<feature type="transmembrane region" description="Helical" evidence="9">
    <location>
        <begin position="233"/>
        <end position="255"/>
    </location>
</feature>
<feature type="transmembrane region" description="Helical" evidence="9">
    <location>
        <begin position="599"/>
        <end position="629"/>
    </location>
</feature>
<keyword evidence="3 9" id="KW-0813">Transport</keyword>
<keyword evidence="12" id="KW-1185">Reference proteome</keyword>
<protein>
    <recommendedName>
        <fullName evidence="9">Phosphate transporter</fullName>
    </recommendedName>
</protein>
<evidence type="ECO:0000256" key="5">
    <source>
        <dbReference type="ARBA" id="ARBA00022692"/>
    </source>
</evidence>
<dbReference type="Pfam" id="PF01384">
    <property type="entry name" value="PHO4"/>
    <property type="match status" value="1"/>
</dbReference>
<name>A0A3Q3X5G8_MOLML</name>
<keyword evidence="7 9" id="KW-1133">Transmembrane helix</keyword>
<sequence length="630" mass="67553">MGPATVASLVAATTVALASQSDMTGYLWLLVLGFVIAFILAFSVGANDVANSFGTAVGSGVVTMRQACILATVFETVGSVLLGAKVSETIRQGIIDVRMYNGSEHVLMAGSICSMFGSAVWQLVASFLKLPISGTHCIVGATIGFSMVARGHQGVKWIAILRIVASWFLSPVLSGIMSGILFYFVRKFILNKADPVPSGLRALPVFYAITVGINVFSIMFTGAPMLGFDRVPWWGTLCISVGSAFVTALVVWFVVCPHLRKKIKRETAATPCETQLMVKSSAPAQQPSLPRNPQPQMPPADGQKVAFKLGGSEEADLDINNVEAKDIDLANGLNGTVGPMMITDPHSGHSHTIHKDSGLYKDLLHKLHMTKVGDCIDDSDTEERPIQRNNSYTSYTMAIYGIQGDPKYKDIDGGQQRRSRVDSYSSYSSAVTSGSAVPDGSVTQEADTSLALEEDELEVDQPAVSMLFQFLQILTACFGSFAHGGNDVSNAIGPLVALWLLYESGSVVSTSPTPIWLLLYGGVGICTGLWVWGRRVIQTMGKDLTPITPSSGFSIELASALTVVVASNVGLPVSTTHCKVGSVVTVGWLRSRKSVDWRLFRNIFIAWFVTVPISGLISAVIMALFMYVIL</sequence>
<evidence type="ECO:0000256" key="6">
    <source>
        <dbReference type="ARBA" id="ARBA00022847"/>
    </source>
</evidence>
<dbReference type="GO" id="GO:0015293">
    <property type="term" value="F:symporter activity"/>
    <property type="evidence" value="ECO:0007669"/>
    <property type="project" value="UniProtKB-KW"/>
</dbReference>
<dbReference type="InterPro" id="IPR001204">
    <property type="entry name" value="Phos_transporter"/>
</dbReference>
<accession>A0A3Q3X5G8</accession>
<feature type="transmembrane region" description="Helical" evidence="9">
    <location>
        <begin position="106"/>
        <end position="124"/>
    </location>
</feature>
<dbReference type="GO" id="GO:0005315">
    <property type="term" value="F:phosphate transmembrane transporter activity"/>
    <property type="evidence" value="ECO:0007669"/>
    <property type="project" value="InterPro"/>
</dbReference>
<dbReference type="PANTHER" id="PTHR11101:SF81">
    <property type="entry name" value="SODIUM-DEPENDENT PHOSPHATE TRANSPORTER 1-A"/>
    <property type="match status" value="1"/>
</dbReference>
<feature type="transmembrane region" description="Helical" evidence="9">
    <location>
        <begin position="28"/>
        <end position="46"/>
    </location>
</feature>
<evidence type="ECO:0000256" key="4">
    <source>
        <dbReference type="ARBA" id="ARBA00022592"/>
    </source>
</evidence>
<proteinExistence type="inferred from homology"/>
<dbReference type="PANTHER" id="PTHR11101">
    <property type="entry name" value="PHOSPHATE TRANSPORTER"/>
    <property type="match status" value="1"/>
</dbReference>
<dbReference type="STRING" id="94237.ENSMMOP00000020534"/>
<comment type="similarity">
    <text evidence="2 9">Belongs to the inorganic phosphate transporter (PiT) (TC 2.A.20) family.</text>
</comment>
<evidence type="ECO:0000313" key="11">
    <source>
        <dbReference type="Ensembl" id="ENSMMOP00000020534.1"/>
    </source>
</evidence>
<evidence type="ECO:0000256" key="10">
    <source>
        <dbReference type="SAM" id="MobiDB-lite"/>
    </source>
</evidence>
<feature type="region of interest" description="Disordered" evidence="10">
    <location>
        <begin position="276"/>
        <end position="304"/>
    </location>
</feature>
<keyword evidence="4 9" id="KW-0592">Phosphate transport</keyword>
<evidence type="ECO:0000256" key="2">
    <source>
        <dbReference type="ARBA" id="ARBA00009916"/>
    </source>
</evidence>
<comment type="subcellular location">
    <subcellularLocation>
        <location evidence="1 9">Membrane</location>
        <topology evidence="1 9">Multi-pass membrane protein</topology>
    </subcellularLocation>
</comment>
<organism evidence="11 12">
    <name type="scientific">Mola mola</name>
    <name type="common">Ocean sunfish</name>
    <name type="synonym">Tetraodon mola</name>
    <dbReference type="NCBI Taxonomy" id="94237"/>
    <lineage>
        <taxon>Eukaryota</taxon>
        <taxon>Metazoa</taxon>
        <taxon>Chordata</taxon>
        <taxon>Craniata</taxon>
        <taxon>Vertebrata</taxon>
        <taxon>Euteleostomi</taxon>
        <taxon>Actinopterygii</taxon>
        <taxon>Neopterygii</taxon>
        <taxon>Teleostei</taxon>
        <taxon>Neoteleostei</taxon>
        <taxon>Acanthomorphata</taxon>
        <taxon>Eupercaria</taxon>
        <taxon>Tetraodontiformes</taxon>
        <taxon>Molidae</taxon>
        <taxon>Mola</taxon>
    </lineage>
</organism>
<keyword evidence="8 9" id="KW-0472">Membrane</keyword>
<comment type="function">
    <text evidence="9">Sodium-phosphate symporter.</text>
</comment>
<feature type="transmembrane region" description="Helical" evidence="9">
    <location>
        <begin position="160"/>
        <end position="185"/>
    </location>
</feature>
<feature type="transmembrane region" description="Helical" evidence="9">
    <location>
        <begin position="515"/>
        <end position="532"/>
    </location>
</feature>
<keyword evidence="6" id="KW-0769">Symport</keyword>
<reference evidence="11" key="2">
    <citation type="submission" date="2025-09" db="UniProtKB">
        <authorList>
            <consortium name="Ensembl"/>
        </authorList>
    </citation>
    <scope>IDENTIFICATION</scope>
</reference>
<evidence type="ECO:0000256" key="1">
    <source>
        <dbReference type="ARBA" id="ARBA00004141"/>
    </source>
</evidence>